<dbReference type="InterPro" id="IPR011051">
    <property type="entry name" value="RmlC_Cupin_sf"/>
</dbReference>
<name>A0ABV5CB64_9SPHI</name>
<reference evidence="3 4" key="1">
    <citation type="submission" date="2024-04" db="EMBL/GenBank/DDBJ databases">
        <title>Albibacterium profundi sp. nov., isolated from sediment of the Challenger Deep of Mariana Trench.</title>
        <authorList>
            <person name="Wang Y."/>
        </authorList>
    </citation>
    <scope>NUCLEOTIDE SEQUENCE [LARGE SCALE GENOMIC DNA]</scope>
    <source>
        <strain evidence="3 4">RHL897</strain>
    </source>
</reference>
<comment type="caution">
    <text evidence="3">The sequence shown here is derived from an EMBL/GenBank/DDBJ whole genome shotgun (WGS) entry which is preliminary data.</text>
</comment>
<sequence length="112" mass="12815">MIKDTKNSEHYQWGSGCDGWHLVQSSSLSIIQEKMPPGSSENLHYHNSAQQFFYILKGSAVFELENETFEVREGQGFHITPKKKHRILNQSGQVLEFIVTSEPKSHGDRINL</sequence>
<dbReference type="Gene3D" id="2.60.120.10">
    <property type="entry name" value="Jelly Rolls"/>
    <property type="match status" value="1"/>
</dbReference>
<dbReference type="PANTHER" id="PTHR35848:SF9">
    <property type="entry name" value="SLL1358 PROTEIN"/>
    <property type="match status" value="1"/>
</dbReference>
<dbReference type="Pfam" id="PF07883">
    <property type="entry name" value="Cupin_2"/>
    <property type="match status" value="1"/>
</dbReference>
<dbReference type="InterPro" id="IPR013096">
    <property type="entry name" value="Cupin_2"/>
</dbReference>
<protein>
    <submittedName>
        <fullName evidence="3">Cupin domain-containing protein</fullName>
    </submittedName>
</protein>
<accession>A0ABV5CB64</accession>
<evidence type="ECO:0000313" key="3">
    <source>
        <dbReference type="EMBL" id="MFB5944784.1"/>
    </source>
</evidence>
<evidence type="ECO:0000313" key="4">
    <source>
        <dbReference type="Proteomes" id="UP001580928"/>
    </source>
</evidence>
<feature type="domain" description="Cupin type-2" evidence="2">
    <location>
        <begin position="34"/>
        <end position="99"/>
    </location>
</feature>
<gene>
    <name evidence="3" type="ORF">WKR92_02950</name>
</gene>
<dbReference type="Proteomes" id="UP001580928">
    <property type="component" value="Unassembled WGS sequence"/>
</dbReference>
<organism evidence="3 4">
    <name type="scientific">Albibacterium profundi</name>
    <dbReference type="NCBI Taxonomy" id="3134906"/>
    <lineage>
        <taxon>Bacteria</taxon>
        <taxon>Pseudomonadati</taxon>
        <taxon>Bacteroidota</taxon>
        <taxon>Sphingobacteriia</taxon>
        <taxon>Sphingobacteriales</taxon>
        <taxon>Sphingobacteriaceae</taxon>
        <taxon>Albibacterium</taxon>
    </lineage>
</organism>
<dbReference type="InterPro" id="IPR014710">
    <property type="entry name" value="RmlC-like_jellyroll"/>
</dbReference>
<dbReference type="EMBL" id="JBBVGT010000002">
    <property type="protein sequence ID" value="MFB5944784.1"/>
    <property type="molecule type" value="Genomic_DNA"/>
</dbReference>
<dbReference type="InterPro" id="IPR051610">
    <property type="entry name" value="GPI/OXD"/>
</dbReference>
<dbReference type="SUPFAM" id="SSF51182">
    <property type="entry name" value="RmlC-like cupins"/>
    <property type="match status" value="1"/>
</dbReference>
<evidence type="ECO:0000259" key="2">
    <source>
        <dbReference type="Pfam" id="PF07883"/>
    </source>
</evidence>
<keyword evidence="4" id="KW-1185">Reference proteome</keyword>
<keyword evidence="1" id="KW-0479">Metal-binding</keyword>
<dbReference type="RefSeq" id="WP_375556344.1">
    <property type="nucleotide sequence ID" value="NZ_JBBVGT010000002.1"/>
</dbReference>
<dbReference type="PANTHER" id="PTHR35848">
    <property type="entry name" value="OXALATE-BINDING PROTEIN"/>
    <property type="match status" value="1"/>
</dbReference>
<proteinExistence type="predicted"/>
<evidence type="ECO:0000256" key="1">
    <source>
        <dbReference type="ARBA" id="ARBA00022723"/>
    </source>
</evidence>